<feature type="domain" description="Transglycosylase SLT" evidence="2">
    <location>
        <begin position="1"/>
        <end position="58"/>
    </location>
</feature>
<accession>A0A1E7YNJ5</accession>
<reference evidence="5 6" key="1">
    <citation type="submission" date="2016-06" db="EMBL/GenBank/DDBJ databases">
        <title>Gene turnover analysis identifies the evolutionary adaptation of the extremophile Acidithiobacillus caldus.</title>
        <authorList>
            <person name="Zhang X."/>
        </authorList>
    </citation>
    <scope>NUCLEOTIDE SEQUENCE [LARGE SCALE GENOMIC DNA]</scope>
    <source>
        <strain evidence="3 5">DX</strain>
        <strain evidence="4 6">S1</strain>
    </source>
</reference>
<evidence type="ECO:0000313" key="3">
    <source>
        <dbReference type="EMBL" id="OFC36394.1"/>
    </source>
</evidence>
<dbReference type="Proteomes" id="UP000175707">
    <property type="component" value="Unassembled WGS sequence"/>
</dbReference>
<comment type="similarity">
    <text evidence="1">Belongs to the transglycosylase Slt family.</text>
</comment>
<dbReference type="EMBL" id="LZYE01000162">
    <property type="protein sequence ID" value="OFC36394.1"/>
    <property type="molecule type" value="Genomic_DNA"/>
</dbReference>
<dbReference type="EMBL" id="LZYH01000280">
    <property type="protein sequence ID" value="OFC62161.1"/>
    <property type="molecule type" value="Genomic_DNA"/>
</dbReference>
<dbReference type="Gene3D" id="1.10.530.10">
    <property type="match status" value="1"/>
</dbReference>
<sequence length="79" mass="8954">MQLMPTTAWDVLRVNPWNAQENIDGGTRYLARLLREFHGDVRLALMAYNAGPTLVARGYRPRSAVAYAREVMRYSGVAQ</sequence>
<evidence type="ECO:0000256" key="1">
    <source>
        <dbReference type="ARBA" id="ARBA00007734"/>
    </source>
</evidence>
<dbReference type="Proteomes" id="UP000175616">
    <property type="component" value="Unassembled WGS sequence"/>
</dbReference>
<proteinExistence type="inferred from homology"/>
<dbReference type="AlphaFoldDB" id="A0A1E7YNJ5"/>
<dbReference type="SUPFAM" id="SSF53955">
    <property type="entry name" value="Lysozyme-like"/>
    <property type="match status" value="1"/>
</dbReference>
<evidence type="ECO:0000313" key="4">
    <source>
        <dbReference type="EMBL" id="OFC62161.1"/>
    </source>
</evidence>
<dbReference type="PANTHER" id="PTHR37423">
    <property type="entry name" value="SOLUBLE LYTIC MUREIN TRANSGLYCOSYLASE-RELATED"/>
    <property type="match status" value="1"/>
</dbReference>
<dbReference type="InterPro" id="IPR023346">
    <property type="entry name" value="Lysozyme-like_dom_sf"/>
</dbReference>
<dbReference type="PANTHER" id="PTHR37423:SF2">
    <property type="entry name" value="MEMBRANE-BOUND LYTIC MUREIN TRANSGLYCOSYLASE C"/>
    <property type="match status" value="1"/>
</dbReference>
<evidence type="ECO:0000313" key="6">
    <source>
        <dbReference type="Proteomes" id="UP000175707"/>
    </source>
</evidence>
<name>A0A1E7YNJ5_9PROT</name>
<evidence type="ECO:0000313" key="5">
    <source>
        <dbReference type="Proteomes" id="UP000175616"/>
    </source>
</evidence>
<dbReference type="Pfam" id="PF01464">
    <property type="entry name" value="SLT"/>
    <property type="match status" value="1"/>
</dbReference>
<dbReference type="InterPro" id="IPR008258">
    <property type="entry name" value="Transglycosylase_SLT_dom_1"/>
</dbReference>
<evidence type="ECO:0000259" key="2">
    <source>
        <dbReference type="Pfam" id="PF01464"/>
    </source>
</evidence>
<protein>
    <recommendedName>
        <fullName evidence="2">Transglycosylase SLT domain-containing protein</fullName>
    </recommendedName>
</protein>
<dbReference type="CDD" id="cd00254">
    <property type="entry name" value="LT-like"/>
    <property type="match status" value="1"/>
</dbReference>
<comment type="caution">
    <text evidence="3">The sequence shown here is derived from an EMBL/GenBank/DDBJ whole genome shotgun (WGS) entry which is preliminary data.</text>
</comment>
<gene>
    <name evidence="3" type="ORF">BAE27_06350</name>
    <name evidence="4" type="ORF">BAE30_02780</name>
</gene>
<organism evidence="3 5">
    <name type="scientific">Acidithiobacillus caldus</name>
    <dbReference type="NCBI Taxonomy" id="33059"/>
    <lineage>
        <taxon>Bacteria</taxon>
        <taxon>Pseudomonadati</taxon>
        <taxon>Pseudomonadota</taxon>
        <taxon>Acidithiobacillia</taxon>
        <taxon>Acidithiobacillales</taxon>
        <taxon>Acidithiobacillaceae</taxon>
        <taxon>Acidithiobacillus</taxon>
    </lineage>
</organism>